<protein>
    <recommendedName>
        <fullName evidence="4">Transmembrane protein</fullName>
    </recommendedName>
</protein>
<keyword evidence="1" id="KW-0472">Membrane</keyword>
<evidence type="ECO:0000313" key="2">
    <source>
        <dbReference type="EMBL" id="RNE94798.1"/>
    </source>
</evidence>
<dbReference type="Proteomes" id="UP000283634">
    <property type="component" value="Unassembled WGS sequence"/>
</dbReference>
<organism evidence="2 3">
    <name type="scientific">Trypanosoma rangeli</name>
    <dbReference type="NCBI Taxonomy" id="5698"/>
    <lineage>
        <taxon>Eukaryota</taxon>
        <taxon>Discoba</taxon>
        <taxon>Euglenozoa</taxon>
        <taxon>Kinetoplastea</taxon>
        <taxon>Metakinetoplastina</taxon>
        <taxon>Trypanosomatida</taxon>
        <taxon>Trypanosomatidae</taxon>
        <taxon>Trypanosoma</taxon>
        <taxon>Herpetosoma</taxon>
    </lineage>
</organism>
<evidence type="ECO:0000313" key="3">
    <source>
        <dbReference type="Proteomes" id="UP000283634"/>
    </source>
</evidence>
<sequence length="197" mass="22617">MPRLPVWFGGTALFSGGYYTFYHCFYTPRHTTWRELESAIEAEKLRLQYVLQRYAVLGYMLQRLRQSGAEATNRERLYIYCEMQQLREAFYNFPMRSQSASEKQKVMQDLDAVEVTYCTAPNFRDEALTLRQMITCQFCFGLYAFCFCLLDSRPAAGAVQSGGADAETWTAHRVTVDFVLSAYSCHHDAGEHVTSPG</sequence>
<dbReference type="AlphaFoldDB" id="A0A422MNL3"/>
<dbReference type="GeneID" id="40334518"/>
<proteinExistence type="predicted"/>
<name>A0A422MNL3_TRYRA</name>
<dbReference type="OrthoDB" id="272771at2759"/>
<evidence type="ECO:0008006" key="4">
    <source>
        <dbReference type="Google" id="ProtNLM"/>
    </source>
</evidence>
<evidence type="ECO:0000256" key="1">
    <source>
        <dbReference type="SAM" id="Phobius"/>
    </source>
</evidence>
<accession>A0A422MNL3</accession>
<gene>
    <name evidence="2" type="ORF">TraAM80_10585</name>
</gene>
<comment type="caution">
    <text evidence="2">The sequence shown here is derived from an EMBL/GenBank/DDBJ whole genome shotgun (WGS) entry which is preliminary data.</text>
</comment>
<dbReference type="EMBL" id="MKGL01001071">
    <property type="protein sequence ID" value="RNE94798.1"/>
    <property type="molecule type" value="Genomic_DNA"/>
</dbReference>
<feature type="transmembrane region" description="Helical" evidence="1">
    <location>
        <begin position="6"/>
        <end position="25"/>
    </location>
</feature>
<reference evidence="2 3" key="1">
    <citation type="journal article" date="2018" name="BMC Genomics">
        <title>Genomic comparison of Trypanosoma conorhini and Trypanosoma rangeli to Trypanosoma cruzi strains of high and low virulence.</title>
        <authorList>
            <person name="Bradwell K.R."/>
            <person name="Koparde V.N."/>
            <person name="Matveyev A.V."/>
            <person name="Serrano M.G."/>
            <person name="Alves J.M."/>
            <person name="Parikh H."/>
            <person name="Huang B."/>
            <person name="Lee V."/>
            <person name="Espinosa-Alvarez O."/>
            <person name="Ortiz P.A."/>
            <person name="Costa-Martins A.G."/>
            <person name="Teixeira M.M."/>
            <person name="Buck G.A."/>
        </authorList>
    </citation>
    <scope>NUCLEOTIDE SEQUENCE [LARGE SCALE GENOMIC DNA]</scope>
    <source>
        <strain evidence="2 3">AM80</strain>
    </source>
</reference>
<dbReference type="RefSeq" id="XP_029232961.1">
    <property type="nucleotide sequence ID" value="XM_029387197.1"/>
</dbReference>
<keyword evidence="1" id="KW-0812">Transmembrane</keyword>
<keyword evidence="1" id="KW-1133">Transmembrane helix</keyword>
<keyword evidence="3" id="KW-1185">Reference proteome</keyword>